<evidence type="ECO:0000256" key="1">
    <source>
        <dbReference type="SAM" id="MobiDB-lite"/>
    </source>
</evidence>
<feature type="compositionally biased region" description="Polar residues" evidence="1">
    <location>
        <begin position="1"/>
        <end position="12"/>
    </location>
</feature>
<organism evidence="2 3">
    <name type="scientific">Cinara cedri</name>
    <dbReference type="NCBI Taxonomy" id="506608"/>
    <lineage>
        <taxon>Eukaryota</taxon>
        <taxon>Metazoa</taxon>
        <taxon>Ecdysozoa</taxon>
        <taxon>Arthropoda</taxon>
        <taxon>Hexapoda</taxon>
        <taxon>Insecta</taxon>
        <taxon>Pterygota</taxon>
        <taxon>Neoptera</taxon>
        <taxon>Paraneoptera</taxon>
        <taxon>Hemiptera</taxon>
        <taxon>Sternorrhyncha</taxon>
        <taxon>Aphidomorpha</taxon>
        <taxon>Aphidoidea</taxon>
        <taxon>Aphididae</taxon>
        <taxon>Lachninae</taxon>
        <taxon>Cinara</taxon>
    </lineage>
</organism>
<name>A0A5E4NRI4_9HEMI</name>
<gene>
    <name evidence="2" type="ORF">CINCED_3A023945</name>
</gene>
<proteinExistence type="predicted"/>
<evidence type="ECO:0000313" key="2">
    <source>
        <dbReference type="EMBL" id="VVC46507.1"/>
    </source>
</evidence>
<evidence type="ECO:0000313" key="3">
    <source>
        <dbReference type="Proteomes" id="UP000325440"/>
    </source>
</evidence>
<feature type="compositionally biased region" description="Polar residues" evidence="1">
    <location>
        <begin position="21"/>
        <end position="37"/>
    </location>
</feature>
<feature type="compositionally biased region" description="Polar residues" evidence="1">
    <location>
        <begin position="107"/>
        <end position="120"/>
    </location>
</feature>
<feature type="region of interest" description="Disordered" evidence="1">
    <location>
        <begin position="148"/>
        <end position="203"/>
    </location>
</feature>
<feature type="non-terminal residue" evidence="2">
    <location>
        <position position="248"/>
    </location>
</feature>
<dbReference type="EMBL" id="CABPRJ010002592">
    <property type="protein sequence ID" value="VVC46507.1"/>
    <property type="molecule type" value="Genomic_DNA"/>
</dbReference>
<feature type="region of interest" description="Disordered" evidence="1">
    <location>
        <begin position="1"/>
        <end position="37"/>
    </location>
</feature>
<protein>
    <submittedName>
        <fullName evidence="2">Uncharacterized protein</fullName>
    </submittedName>
</protein>
<feature type="compositionally biased region" description="Polar residues" evidence="1">
    <location>
        <begin position="80"/>
        <end position="92"/>
    </location>
</feature>
<keyword evidence="3" id="KW-1185">Reference proteome</keyword>
<accession>A0A5E4NRI4</accession>
<reference evidence="2 3" key="1">
    <citation type="submission" date="2019-08" db="EMBL/GenBank/DDBJ databases">
        <authorList>
            <person name="Alioto T."/>
            <person name="Alioto T."/>
            <person name="Gomez Garrido J."/>
        </authorList>
    </citation>
    <scope>NUCLEOTIDE SEQUENCE [LARGE SCALE GENOMIC DNA]</scope>
</reference>
<dbReference type="AlphaFoldDB" id="A0A5E4NRI4"/>
<feature type="region of interest" description="Disordered" evidence="1">
    <location>
        <begin position="69"/>
        <end position="120"/>
    </location>
</feature>
<dbReference type="Proteomes" id="UP000325440">
    <property type="component" value="Unassembled WGS sequence"/>
</dbReference>
<sequence>MWTGVQTDTGIGTISRKDSNRNPNGRPTSGWSMFDESVSTDSYYRPDVLFGTEYSLSSYKTEYYSGSTEFGTTVYRPDTNRQATKETTQTSDEFGDSDDDADRRRQGTPTDNRTVSTPVHSNSSICEDAIFAIDQRIDELFRTDRNHIRYPTGHGPSILSDNSSDFNDGSVHSDDGNPSDSSSSEVDDLFTGASDSDGGYGHNRVRKRDTEIYQHIDNPPAEHPDVIREFADILVTIDWPGDYVYMSD</sequence>